<evidence type="ECO:0008006" key="9">
    <source>
        <dbReference type="Google" id="ProtNLM"/>
    </source>
</evidence>
<evidence type="ECO:0000313" key="7">
    <source>
        <dbReference type="EMBL" id="EUN22212.1"/>
    </source>
</evidence>
<dbReference type="PANTHER" id="PTHR24305:SF210">
    <property type="entry name" value="CYTOCHROME P450 MONOOXYGENASE ASQL-RELATED"/>
    <property type="match status" value="1"/>
</dbReference>
<gene>
    <name evidence="7" type="ORF">COCVIDRAFT_41939</name>
</gene>
<evidence type="ECO:0000256" key="5">
    <source>
        <dbReference type="ARBA" id="ARBA00023004"/>
    </source>
</evidence>
<keyword evidence="8" id="KW-1185">Reference proteome</keyword>
<accession>W7EDG6</accession>
<evidence type="ECO:0000313" key="8">
    <source>
        <dbReference type="Proteomes" id="UP000054337"/>
    </source>
</evidence>
<evidence type="ECO:0000256" key="1">
    <source>
        <dbReference type="ARBA" id="ARBA00001971"/>
    </source>
</evidence>
<dbReference type="CDD" id="cd11058">
    <property type="entry name" value="CYP60B-like"/>
    <property type="match status" value="1"/>
</dbReference>
<dbReference type="GeneID" id="26257208"/>
<sequence>MAILQPVEMLSMPKWLLAACLVSVRISPDMVSFTAAEAWTDVYGYGPNRNFAKWGMTRSHKTVDHLLLANNADHSRQRRTVNHAFSDKAMRAQEGLVMRYIDQLTSALAANSMSDINIKNWLEYTAFDIIGDLAFGEPFGCLSNGGYHPWVGLLFPFIKALLFFGAPRLFQPFTIFIIALFTKKNIKACMQHIKLSTEKVHKRLAAGEQPHRSDFWTYILRNNDEKGMSVEEMESNASLFMIGGSETIATALYSMQKLRTEITAAFTKQEDINMISVGGLKMLQAIINEGMRIYPPVPTGHAVPENTIVNVPQHPAYHLPSNFPHPGKFAQECWLPNAPWEYSRDRKDVFQLFSTGPRNYVGKNLAMAETKLILARLVWQFEWQLANDNFNIDMQRVFIMREKPDLNLRMKLRDV</sequence>
<proteinExistence type="inferred from homology"/>
<keyword evidence="5" id="KW-0408">Iron</keyword>
<dbReference type="EMBL" id="KI968818">
    <property type="protein sequence ID" value="EUN22212.1"/>
    <property type="molecule type" value="Genomic_DNA"/>
</dbReference>
<dbReference type="AlphaFoldDB" id="W7EDG6"/>
<feature type="signal peptide" evidence="6">
    <location>
        <begin position="1"/>
        <end position="18"/>
    </location>
</feature>
<evidence type="ECO:0000256" key="2">
    <source>
        <dbReference type="ARBA" id="ARBA00010617"/>
    </source>
</evidence>
<evidence type="ECO:0000256" key="4">
    <source>
        <dbReference type="ARBA" id="ARBA00022723"/>
    </source>
</evidence>
<dbReference type="GO" id="GO:0004497">
    <property type="term" value="F:monooxygenase activity"/>
    <property type="evidence" value="ECO:0007669"/>
    <property type="project" value="InterPro"/>
</dbReference>
<keyword evidence="6" id="KW-0732">Signal</keyword>
<evidence type="ECO:0000256" key="3">
    <source>
        <dbReference type="ARBA" id="ARBA00022617"/>
    </source>
</evidence>
<dbReference type="Proteomes" id="UP000054337">
    <property type="component" value="Unassembled WGS sequence"/>
</dbReference>
<dbReference type="GO" id="GO:0005506">
    <property type="term" value="F:iron ion binding"/>
    <property type="evidence" value="ECO:0007669"/>
    <property type="project" value="InterPro"/>
</dbReference>
<dbReference type="PANTHER" id="PTHR24305">
    <property type="entry name" value="CYTOCHROME P450"/>
    <property type="match status" value="1"/>
</dbReference>
<protein>
    <recommendedName>
        <fullName evidence="9">Cytochrome P450</fullName>
    </recommendedName>
</protein>
<organism evidence="7 8">
    <name type="scientific">Bipolaris victoriae (strain FI3)</name>
    <name type="common">Victoria blight of oats agent</name>
    <name type="synonym">Cochliobolus victoriae</name>
    <dbReference type="NCBI Taxonomy" id="930091"/>
    <lineage>
        <taxon>Eukaryota</taxon>
        <taxon>Fungi</taxon>
        <taxon>Dikarya</taxon>
        <taxon>Ascomycota</taxon>
        <taxon>Pezizomycotina</taxon>
        <taxon>Dothideomycetes</taxon>
        <taxon>Pleosporomycetidae</taxon>
        <taxon>Pleosporales</taxon>
        <taxon>Pleosporineae</taxon>
        <taxon>Pleosporaceae</taxon>
        <taxon>Bipolaris</taxon>
    </lineage>
</organism>
<dbReference type="Gene3D" id="1.10.630.10">
    <property type="entry name" value="Cytochrome P450"/>
    <property type="match status" value="1"/>
</dbReference>
<reference evidence="7 8" key="1">
    <citation type="journal article" date="2013" name="PLoS Genet.">
        <title>Comparative genome structure, secondary metabolite, and effector coding capacity across Cochliobolus pathogens.</title>
        <authorList>
            <person name="Condon B.J."/>
            <person name="Leng Y."/>
            <person name="Wu D."/>
            <person name="Bushley K.E."/>
            <person name="Ohm R.A."/>
            <person name="Otillar R."/>
            <person name="Martin J."/>
            <person name="Schackwitz W."/>
            <person name="Grimwood J."/>
            <person name="MohdZainudin N."/>
            <person name="Xue C."/>
            <person name="Wang R."/>
            <person name="Manning V.A."/>
            <person name="Dhillon B."/>
            <person name="Tu Z.J."/>
            <person name="Steffenson B.J."/>
            <person name="Salamov A."/>
            <person name="Sun H."/>
            <person name="Lowry S."/>
            <person name="LaButti K."/>
            <person name="Han J."/>
            <person name="Copeland A."/>
            <person name="Lindquist E."/>
            <person name="Barry K."/>
            <person name="Schmutz J."/>
            <person name="Baker S.E."/>
            <person name="Ciuffetti L.M."/>
            <person name="Grigoriev I.V."/>
            <person name="Zhong S."/>
            <person name="Turgeon B.G."/>
        </authorList>
    </citation>
    <scope>NUCLEOTIDE SEQUENCE [LARGE SCALE GENOMIC DNA]</scope>
    <source>
        <strain evidence="7 8">FI3</strain>
    </source>
</reference>
<dbReference type="GO" id="GO:0020037">
    <property type="term" value="F:heme binding"/>
    <property type="evidence" value="ECO:0007669"/>
    <property type="project" value="InterPro"/>
</dbReference>
<dbReference type="Pfam" id="PF00067">
    <property type="entry name" value="p450"/>
    <property type="match status" value="1"/>
</dbReference>
<comment type="cofactor">
    <cofactor evidence="1">
        <name>heme</name>
        <dbReference type="ChEBI" id="CHEBI:30413"/>
    </cofactor>
</comment>
<dbReference type="SUPFAM" id="SSF48264">
    <property type="entry name" value="Cytochrome P450"/>
    <property type="match status" value="1"/>
</dbReference>
<dbReference type="RefSeq" id="XP_014551791.1">
    <property type="nucleotide sequence ID" value="XM_014696305.1"/>
</dbReference>
<comment type="similarity">
    <text evidence="2">Belongs to the cytochrome P450 family.</text>
</comment>
<keyword evidence="4" id="KW-0479">Metal-binding</keyword>
<dbReference type="InterPro" id="IPR001128">
    <property type="entry name" value="Cyt_P450"/>
</dbReference>
<name>W7EDG6_BIPV3</name>
<evidence type="ECO:0000256" key="6">
    <source>
        <dbReference type="SAM" id="SignalP"/>
    </source>
</evidence>
<dbReference type="GO" id="GO:0016705">
    <property type="term" value="F:oxidoreductase activity, acting on paired donors, with incorporation or reduction of molecular oxygen"/>
    <property type="evidence" value="ECO:0007669"/>
    <property type="project" value="InterPro"/>
</dbReference>
<dbReference type="InterPro" id="IPR036396">
    <property type="entry name" value="Cyt_P450_sf"/>
</dbReference>
<dbReference type="InterPro" id="IPR050121">
    <property type="entry name" value="Cytochrome_P450_monoxygenase"/>
</dbReference>
<dbReference type="OrthoDB" id="1470350at2759"/>
<dbReference type="HOGENOM" id="CLU_001570_14_11_1"/>
<feature type="chain" id="PRO_5004891191" description="Cytochrome P450" evidence="6">
    <location>
        <begin position="19"/>
        <end position="415"/>
    </location>
</feature>
<keyword evidence="3" id="KW-0349">Heme</keyword>